<evidence type="ECO:0000259" key="8">
    <source>
        <dbReference type="PROSITE" id="PS50850"/>
    </source>
</evidence>
<dbReference type="Gene3D" id="1.20.1250.20">
    <property type="entry name" value="MFS general substrate transporter like domains"/>
    <property type="match status" value="1"/>
</dbReference>
<keyword evidence="3" id="KW-1003">Cell membrane</keyword>
<dbReference type="PRINTS" id="PR01036">
    <property type="entry name" value="TCRTETB"/>
</dbReference>
<evidence type="ECO:0000313" key="10">
    <source>
        <dbReference type="Proteomes" id="UP000002368"/>
    </source>
</evidence>
<dbReference type="NCBIfam" id="TIGR00711">
    <property type="entry name" value="efflux_EmrB"/>
    <property type="match status" value="1"/>
</dbReference>
<keyword evidence="10" id="KW-1185">Reference proteome</keyword>
<feature type="transmembrane region" description="Helical" evidence="7">
    <location>
        <begin position="471"/>
        <end position="492"/>
    </location>
</feature>
<keyword evidence="4 7" id="KW-0812">Transmembrane</keyword>
<keyword evidence="5 7" id="KW-1133">Transmembrane helix</keyword>
<evidence type="ECO:0000313" key="9">
    <source>
        <dbReference type="EMBL" id="ADG05166.1"/>
    </source>
</evidence>
<dbReference type="InterPro" id="IPR004638">
    <property type="entry name" value="EmrB-like"/>
</dbReference>
<feature type="transmembrane region" description="Helical" evidence="7">
    <location>
        <begin position="195"/>
        <end position="215"/>
    </location>
</feature>
<evidence type="ECO:0000256" key="4">
    <source>
        <dbReference type="ARBA" id="ARBA00022692"/>
    </source>
</evidence>
<feature type="transmembrane region" description="Helical" evidence="7">
    <location>
        <begin position="331"/>
        <end position="353"/>
    </location>
</feature>
<feature type="transmembrane region" description="Helical" evidence="7">
    <location>
        <begin position="227"/>
        <end position="246"/>
    </location>
</feature>
<protein>
    <submittedName>
        <fullName evidence="9">Drug resistance transporter, EmrB/QacA subfamily</fullName>
    </submittedName>
</protein>
<feature type="transmembrane region" description="Helical" evidence="7">
    <location>
        <begin position="258"/>
        <end position="276"/>
    </location>
</feature>
<dbReference type="Gene3D" id="1.20.1720.10">
    <property type="entry name" value="Multidrug resistance protein D"/>
    <property type="match status" value="1"/>
</dbReference>
<feature type="transmembrane region" description="Helical" evidence="7">
    <location>
        <begin position="39"/>
        <end position="63"/>
    </location>
</feature>
<evidence type="ECO:0000256" key="7">
    <source>
        <dbReference type="SAM" id="Phobius"/>
    </source>
</evidence>
<evidence type="ECO:0000256" key="5">
    <source>
        <dbReference type="ARBA" id="ARBA00022989"/>
    </source>
</evidence>
<evidence type="ECO:0000256" key="6">
    <source>
        <dbReference type="ARBA" id="ARBA00023136"/>
    </source>
</evidence>
<dbReference type="RefSeq" id="WP_013074459.1">
    <property type="nucleotide sequence ID" value="NC_014098.1"/>
</dbReference>
<dbReference type="GO" id="GO:0005886">
    <property type="term" value="C:plasma membrane"/>
    <property type="evidence" value="ECO:0007669"/>
    <property type="project" value="UniProtKB-SubCell"/>
</dbReference>
<feature type="transmembrane region" description="Helical" evidence="7">
    <location>
        <begin position="139"/>
        <end position="158"/>
    </location>
</feature>
<feature type="transmembrane region" description="Helical" evidence="7">
    <location>
        <begin position="108"/>
        <end position="133"/>
    </location>
</feature>
<keyword evidence="6 7" id="KW-0472">Membrane</keyword>
<dbReference type="PROSITE" id="PS50850">
    <property type="entry name" value="MFS"/>
    <property type="match status" value="1"/>
</dbReference>
<evidence type="ECO:0000256" key="3">
    <source>
        <dbReference type="ARBA" id="ARBA00022475"/>
    </source>
</evidence>
<feature type="transmembrane region" description="Helical" evidence="7">
    <location>
        <begin position="170"/>
        <end position="189"/>
    </location>
</feature>
<dbReference type="KEGG" id="bts:Btus_0398"/>
<dbReference type="HOGENOM" id="CLU_000960_28_3_9"/>
<feature type="transmembrane region" description="Helical" evidence="7">
    <location>
        <begin position="432"/>
        <end position="451"/>
    </location>
</feature>
<name>D5WT62_KYRT2</name>
<feature type="transmembrane region" description="Helical" evidence="7">
    <location>
        <begin position="360"/>
        <end position="379"/>
    </location>
</feature>
<sequence length="497" mass="52696">MRHGCKAEGAVSVFTRLTREEVLGALPLKAVRRRKGYHWFVVGTVCIGAFMAALDASIINIALPVLKKQFDVGMHIIEWVSLVYLLTLGGLIVPFGRLADLFGRRWMYALGFTVFIVGSAMCGWAPSLLFLLVARVVQAVGAAMLQANSVAIITAAAPASDRGKAIGFQASAQGIGLSLGPAVGGALLALWNWRWIFFVNLPIGVIGTVLGILLLPEDEKRAGREPFDYAGAALLAPTLVALIYFLNMGVKEGWASSFVVSSYVVFIVGLAAFWFVEKRSEAPMVDLSLFKNRTFVLGNVTGVLSFAVMYAVLLLYPFYLDDVRHMNPFHSGLFLSVVPIGMTLLTPASGAVADRVGSRLPVMFGMAMACIGCVVLALVPATAGLTPILIGLFLVGAGLGAFTPPNNSRVMGSAPAHHLGVAGGILNMSRTLGMGLGIALGGLCYQLFLAVQGVVQESAAPLGAMIHAFHWSFLVVAGIAAVTWILSSLKVLHPVQK</sequence>
<comment type="subcellular location">
    <subcellularLocation>
        <location evidence="1">Cell membrane</location>
        <topology evidence="1">Multi-pass membrane protein</topology>
    </subcellularLocation>
</comment>
<evidence type="ECO:0000256" key="1">
    <source>
        <dbReference type="ARBA" id="ARBA00004651"/>
    </source>
</evidence>
<dbReference type="SUPFAM" id="SSF103473">
    <property type="entry name" value="MFS general substrate transporter"/>
    <property type="match status" value="2"/>
</dbReference>
<dbReference type="InterPro" id="IPR011701">
    <property type="entry name" value="MFS"/>
</dbReference>
<dbReference type="CDD" id="cd17321">
    <property type="entry name" value="MFS_MMR_MDR_like"/>
    <property type="match status" value="1"/>
</dbReference>
<dbReference type="GO" id="GO:0022857">
    <property type="term" value="F:transmembrane transporter activity"/>
    <property type="evidence" value="ECO:0007669"/>
    <property type="project" value="InterPro"/>
</dbReference>
<dbReference type="Pfam" id="PF07690">
    <property type="entry name" value="MFS_1"/>
    <property type="match status" value="2"/>
</dbReference>
<dbReference type="PANTHER" id="PTHR42718:SF46">
    <property type="entry name" value="BLR6921 PROTEIN"/>
    <property type="match status" value="1"/>
</dbReference>
<dbReference type="STRING" id="562970.Btus_0398"/>
<feature type="transmembrane region" description="Helical" evidence="7">
    <location>
        <begin position="75"/>
        <end position="96"/>
    </location>
</feature>
<dbReference type="AlphaFoldDB" id="D5WT62"/>
<dbReference type="EMBL" id="CP002017">
    <property type="protein sequence ID" value="ADG05166.1"/>
    <property type="molecule type" value="Genomic_DNA"/>
</dbReference>
<organism evidence="9 10">
    <name type="scientific">Kyrpidia tusciae (strain DSM 2912 / NBRC 15312 / T2)</name>
    <name type="common">Bacillus tusciae</name>
    <dbReference type="NCBI Taxonomy" id="562970"/>
    <lineage>
        <taxon>Bacteria</taxon>
        <taxon>Bacillati</taxon>
        <taxon>Bacillota</taxon>
        <taxon>Bacilli</taxon>
        <taxon>Bacillales</taxon>
        <taxon>Alicyclobacillaceae</taxon>
        <taxon>Kyrpidia</taxon>
    </lineage>
</organism>
<dbReference type="InterPro" id="IPR020846">
    <property type="entry name" value="MFS_dom"/>
</dbReference>
<dbReference type="eggNOG" id="COG0477">
    <property type="taxonomic scope" value="Bacteria"/>
</dbReference>
<reference evidence="9 10" key="1">
    <citation type="journal article" date="2011" name="Stand. Genomic Sci.">
        <title>Complete genome sequence of the thermophilic, hydrogen-oxidizing Bacillus tusciae type strain (T2) and reclassification in the new genus, Kyrpidia gen. nov. as Kyrpidia tusciae comb. nov. and emendation of the family Alicyclobacillaceae da Costa and Rainey, 2010.</title>
        <authorList>
            <person name="Klenk H.P."/>
            <person name="Lapidus A."/>
            <person name="Chertkov O."/>
            <person name="Copeland A."/>
            <person name="Del Rio T.G."/>
            <person name="Nolan M."/>
            <person name="Lucas S."/>
            <person name="Chen F."/>
            <person name="Tice H."/>
            <person name="Cheng J.F."/>
            <person name="Han C."/>
            <person name="Bruce D."/>
            <person name="Goodwin L."/>
            <person name="Pitluck S."/>
            <person name="Pati A."/>
            <person name="Ivanova N."/>
            <person name="Mavromatis K."/>
            <person name="Daum C."/>
            <person name="Chen A."/>
            <person name="Palaniappan K."/>
            <person name="Chang Y.J."/>
            <person name="Land M."/>
            <person name="Hauser L."/>
            <person name="Jeffries C.D."/>
            <person name="Detter J.C."/>
            <person name="Rohde M."/>
            <person name="Abt B."/>
            <person name="Pukall R."/>
            <person name="Goker M."/>
            <person name="Bristow J."/>
            <person name="Markowitz V."/>
            <person name="Hugenholtz P."/>
            <person name="Eisen J.A."/>
        </authorList>
    </citation>
    <scope>NUCLEOTIDE SEQUENCE [LARGE SCALE GENOMIC DNA]</scope>
    <source>
        <strain evidence="9 10">DSM 2912</strain>
    </source>
</reference>
<dbReference type="InterPro" id="IPR036259">
    <property type="entry name" value="MFS_trans_sf"/>
</dbReference>
<evidence type="ECO:0000256" key="2">
    <source>
        <dbReference type="ARBA" id="ARBA00022448"/>
    </source>
</evidence>
<feature type="transmembrane region" description="Helical" evidence="7">
    <location>
        <begin position="385"/>
        <end position="403"/>
    </location>
</feature>
<feature type="transmembrane region" description="Helical" evidence="7">
    <location>
        <begin position="296"/>
        <end position="319"/>
    </location>
</feature>
<keyword evidence="2" id="KW-0813">Transport</keyword>
<proteinExistence type="predicted"/>
<feature type="domain" description="Major facilitator superfamily (MFS) profile" evidence="8">
    <location>
        <begin position="41"/>
        <end position="495"/>
    </location>
</feature>
<gene>
    <name evidence="9" type="ordered locus">Btus_0398</name>
</gene>
<dbReference type="Proteomes" id="UP000002368">
    <property type="component" value="Chromosome"/>
</dbReference>
<dbReference type="PANTHER" id="PTHR42718">
    <property type="entry name" value="MAJOR FACILITATOR SUPERFAMILY MULTIDRUG TRANSPORTER MFSC"/>
    <property type="match status" value="1"/>
</dbReference>
<dbReference type="OrthoDB" id="102502at2"/>
<accession>D5WT62</accession>